<protein>
    <submittedName>
        <fullName evidence="1">Uncharacterized protein</fullName>
    </submittedName>
</protein>
<evidence type="ECO:0000313" key="1">
    <source>
        <dbReference type="EMBL" id="MPN36018.1"/>
    </source>
</evidence>
<gene>
    <name evidence="1" type="ORF">SDC9_183523</name>
</gene>
<proteinExistence type="predicted"/>
<sequence>MWKMQLFKNAVSVEGDNIFIVAEIIEADVRHADFLSLIDERRATLQNIHCRKRLTAQSMIFSTAIAADNSGMIMIFKIQRIPRLSF</sequence>
<reference evidence="1" key="1">
    <citation type="submission" date="2019-08" db="EMBL/GenBank/DDBJ databases">
        <authorList>
            <person name="Kucharzyk K."/>
            <person name="Murdoch R.W."/>
            <person name="Higgins S."/>
            <person name="Loffler F."/>
        </authorList>
    </citation>
    <scope>NUCLEOTIDE SEQUENCE</scope>
</reference>
<name>A0A645HAG5_9ZZZZ</name>
<accession>A0A645HAG5</accession>
<dbReference type="EMBL" id="VSSQ01089926">
    <property type="protein sequence ID" value="MPN36018.1"/>
    <property type="molecule type" value="Genomic_DNA"/>
</dbReference>
<dbReference type="AlphaFoldDB" id="A0A645HAG5"/>
<organism evidence="1">
    <name type="scientific">bioreactor metagenome</name>
    <dbReference type="NCBI Taxonomy" id="1076179"/>
    <lineage>
        <taxon>unclassified sequences</taxon>
        <taxon>metagenomes</taxon>
        <taxon>ecological metagenomes</taxon>
    </lineage>
</organism>
<comment type="caution">
    <text evidence="1">The sequence shown here is derived from an EMBL/GenBank/DDBJ whole genome shotgun (WGS) entry which is preliminary data.</text>
</comment>